<accession>C6ITA3</accession>
<evidence type="ECO:0000313" key="4">
    <source>
        <dbReference type="EMBL" id="KAB4451877.1"/>
    </source>
</evidence>
<dbReference type="EMBL" id="JAQNVG010000024">
    <property type="protein sequence ID" value="MDC2237015.1"/>
    <property type="molecule type" value="Genomic_DNA"/>
</dbReference>
<evidence type="ECO:0000313" key="14">
    <source>
        <dbReference type="EMBL" id="UYU91773.1"/>
    </source>
</evidence>
<evidence type="ECO:0000313" key="19">
    <source>
        <dbReference type="Proteomes" id="UP000440614"/>
    </source>
</evidence>
<evidence type="ECO:0000313" key="22">
    <source>
        <dbReference type="Proteomes" id="UP000500882"/>
    </source>
</evidence>
<dbReference type="Proteomes" id="UP000500882">
    <property type="component" value="Chromosome"/>
</dbReference>
<evidence type="ECO:0000313" key="7">
    <source>
        <dbReference type="EMBL" id="MBS5411208.1"/>
    </source>
</evidence>
<dbReference type="EMBL" id="WCSB01000013">
    <property type="protein sequence ID" value="KAB4450986.1"/>
    <property type="molecule type" value="Genomic_DNA"/>
</dbReference>
<evidence type="ECO:0000313" key="3">
    <source>
        <dbReference type="EMBL" id="KAB4450986.1"/>
    </source>
</evidence>
<dbReference type="KEGG" id="btho:Btheta7330_04417"/>
<evidence type="ECO:0000313" key="12">
    <source>
        <dbReference type="EMBL" id="UYU68044.1"/>
    </source>
</evidence>
<dbReference type="Proteomes" id="UP000436858">
    <property type="component" value="Unassembled WGS sequence"/>
</dbReference>
<dbReference type="EMBL" id="QROV01000013">
    <property type="protein sequence ID" value="RHL58531.1"/>
    <property type="molecule type" value="Genomic_DNA"/>
</dbReference>
<dbReference type="RefSeq" id="WP_008763571.1">
    <property type="nucleotide sequence ID" value="NZ_AP022660.1"/>
</dbReference>
<dbReference type="Proteomes" id="UP001217776">
    <property type="component" value="Unassembled WGS sequence"/>
</dbReference>
<dbReference type="EMBL" id="JAGZEE010000014">
    <property type="protein sequence ID" value="MBS5411208.1"/>
    <property type="molecule type" value="Genomic_DNA"/>
</dbReference>
<dbReference type="EMBL" id="WCRS01000018">
    <property type="protein sequence ID" value="KAB4470356.1"/>
    <property type="molecule type" value="Genomic_DNA"/>
</dbReference>
<dbReference type="Proteomes" id="UP001162960">
    <property type="component" value="Chromosome"/>
</dbReference>
<dbReference type="EMBL" id="CP083680">
    <property type="protein sequence ID" value="UYU68044.1"/>
    <property type="molecule type" value="Genomic_DNA"/>
</dbReference>
<reference evidence="9" key="7">
    <citation type="submission" date="2022-10" db="EMBL/GenBank/DDBJ databases">
        <title>Human gut microbiome strain richness.</title>
        <authorList>
            <person name="Chen-Liaw A."/>
        </authorList>
    </citation>
    <scope>NUCLEOTIDE SEQUENCE</scope>
    <source>
        <strain evidence="9">1001283st1_A3_1001283B150304_161114</strain>
    </source>
</reference>
<evidence type="ECO:0000313" key="5">
    <source>
        <dbReference type="EMBL" id="KAB4470356.1"/>
    </source>
</evidence>
<gene>
    <name evidence="1" type="ORF">BatF92_38910</name>
    <name evidence="11" type="ORF">DW011_12805</name>
    <name evidence="10" type="ORF">DW780_23015</name>
    <name evidence="5" type="ORF">GAN59_19695</name>
    <name evidence="4" type="ORF">GAN75_22105</name>
    <name evidence="6" type="ORF">GAN91_19285</name>
    <name evidence="3" type="ORF">GAN93_14765</name>
    <name evidence="2" type="ORF">GAO51_14860</name>
    <name evidence="8" type="ORF">K0H07_17040</name>
    <name evidence="7" type="ORF">KHY35_10935</name>
    <name evidence="13" type="ORF">KQP59_06445</name>
    <name evidence="12" type="ORF">KQP68_07135</name>
    <name evidence="14" type="ORF">KQP74_03825</name>
    <name evidence="9" type="ORF">PO127_14810</name>
</gene>
<dbReference type="Proteomes" id="UP000460317">
    <property type="component" value="Unassembled WGS sequence"/>
</dbReference>
<dbReference type="Proteomes" id="UP000283616">
    <property type="component" value="Unassembled WGS sequence"/>
</dbReference>
<dbReference type="Proteomes" id="UP000782901">
    <property type="component" value="Unassembled WGS sequence"/>
</dbReference>
<evidence type="ECO:0000313" key="9">
    <source>
        <dbReference type="EMBL" id="MDC2237015.1"/>
    </source>
</evidence>
<dbReference type="EMBL" id="AP022660">
    <property type="protein sequence ID" value="BCA51949.1"/>
    <property type="molecule type" value="Genomic_DNA"/>
</dbReference>
<evidence type="ECO:0000313" key="10">
    <source>
        <dbReference type="EMBL" id="RHD82021.1"/>
    </source>
</evidence>
<evidence type="ECO:0000313" key="11">
    <source>
        <dbReference type="EMBL" id="RHL58531.1"/>
    </source>
</evidence>
<dbReference type="Proteomes" id="UP000440614">
    <property type="component" value="Unassembled WGS sequence"/>
</dbReference>
<evidence type="ECO:0000313" key="16">
    <source>
        <dbReference type="Proteomes" id="UP000284785"/>
    </source>
</evidence>
<dbReference type="AlphaFoldDB" id="A0A0P0FA02"/>
<accession>A0A0P0FA02</accession>
<evidence type="ECO:0000313" key="1">
    <source>
        <dbReference type="EMBL" id="BCA51949.1"/>
    </source>
</evidence>
<evidence type="ECO:0000313" key="21">
    <source>
        <dbReference type="Proteomes" id="UP000488521"/>
    </source>
</evidence>
<dbReference type="EMBL" id="WCRW01000019">
    <property type="protein sequence ID" value="KAB4451877.1"/>
    <property type="molecule type" value="Genomic_DNA"/>
</dbReference>
<evidence type="ECO:0000313" key="17">
    <source>
        <dbReference type="Proteomes" id="UP000436825"/>
    </source>
</evidence>
<dbReference type="Proteomes" id="UP001200544">
    <property type="component" value="Unassembled WGS sequence"/>
</dbReference>
<dbReference type="Proteomes" id="UP000284785">
    <property type="component" value="Unassembled WGS sequence"/>
</dbReference>
<reference evidence="1 22" key="3">
    <citation type="submission" date="2020-02" db="EMBL/GenBank/DDBJ databases">
        <title>Whole-genome sequencing and comparative analysis of the genomes of Bacteroides thetaiotaomicron and Escherichia coli isolated from a healthy resident in Vietnam.</title>
        <authorList>
            <person name="Mohsin M."/>
            <person name="Tanaka K."/>
            <person name="Kawahara R."/>
            <person name="Kondo S."/>
            <person name="Noguchi H."/>
            <person name="Motooka D."/>
            <person name="Nakamura S."/>
            <person name="Khong D.T."/>
            <person name="Nguyen T.N."/>
            <person name="Tran H.T."/>
            <person name="Yamamoto Y."/>
        </authorList>
    </citation>
    <scope>NUCLEOTIDE SEQUENCE [LARGE SCALE GENOMIC DNA]</scope>
    <source>
        <strain evidence="1 22">F9-2</strain>
    </source>
</reference>
<proteinExistence type="predicted"/>
<reference evidence="15 16" key="1">
    <citation type="submission" date="2018-08" db="EMBL/GenBank/DDBJ databases">
        <title>A genome reference for cultivated species of the human gut microbiota.</title>
        <authorList>
            <person name="Zou Y."/>
            <person name="Xue W."/>
            <person name="Luo G."/>
        </authorList>
    </citation>
    <scope>NUCLEOTIDE SEQUENCE [LARGE SCALE GENOMIC DNA]</scope>
    <source>
        <strain evidence="11 15">AF37-12</strain>
        <strain evidence="10 16">AM30-26</strain>
    </source>
</reference>
<dbReference type="EMBL" id="WCSY01000013">
    <property type="protein sequence ID" value="KAB4311148.1"/>
    <property type="molecule type" value="Genomic_DNA"/>
</dbReference>
<evidence type="ECO:0000313" key="20">
    <source>
        <dbReference type="Proteomes" id="UP000460317"/>
    </source>
</evidence>
<protein>
    <submittedName>
        <fullName evidence="4">Uncharacterized protein</fullName>
    </submittedName>
</protein>
<evidence type="ECO:0000313" key="23">
    <source>
        <dbReference type="Proteomes" id="UP001156218"/>
    </source>
</evidence>
<dbReference type="EMBL" id="CP083685">
    <property type="protein sequence ID" value="UYU91773.1"/>
    <property type="molecule type" value="Genomic_DNA"/>
</dbReference>
<dbReference type="EMBL" id="WCRY01000020">
    <property type="protein sequence ID" value="KAB4478946.1"/>
    <property type="molecule type" value="Genomic_DNA"/>
</dbReference>
<dbReference type="Proteomes" id="UP001156218">
    <property type="component" value="Chromosome"/>
</dbReference>
<evidence type="ECO:0000313" key="6">
    <source>
        <dbReference type="EMBL" id="KAB4478946.1"/>
    </source>
</evidence>
<dbReference type="EMBL" id="CP083681">
    <property type="protein sequence ID" value="UYU72738.1"/>
    <property type="molecule type" value="Genomic_DNA"/>
</dbReference>
<dbReference type="EMBL" id="JAHYQA010000010">
    <property type="protein sequence ID" value="MCE9238851.1"/>
    <property type="molecule type" value="Genomic_DNA"/>
</dbReference>
<evidence type="ECO:0000313" key="15">
    <source>
        <dbReference type="Proteomes" id="UP000283616"/>
    </source>
</evidence>
<evidence type="ECO:0000313" key="13">
    <source>
        <dbReference type="EMBL" id="UYU72738.1"/>
    </source>
</evidence>
<dbReference type="Proteomes" id="UP001156216">
    <property type="component" value="Chromosome"/>
</dbReference>
<sequence length="104" mass="12295">MIKVLTETEYKFLKEFIALIEKYNLLFTTDEKGEIEVTVHRQQLATETNQNSDLLHTPIHLGDCFDETELNYILDQTDERIKQIAEEYQSEEIFTQHLSKNNKS</sequence>
<reference evidence="7" key="4">
    <citation type="submission" date="2021-02" db="EMBL/GenBank/DDBJ databases">
        <title>Infant gut strain persistence is associated with maternal origin, phylogeny, and functional potential including surface adhesion and iron acquisition.</title>
        <authorList>
            <person name="Lou Y.C."/>
        </authorList>
    </citation>
    <scope>NUCLEOTIDE SEQUENCE</scope>
    <source>
        <strain evidence="7">L3_082_243G1_dasL3_082_243G1_maxbin2.maxbin.015s ta_sub</strain>
    </source>
</reference>
<reference evidence="8" key="6">
    <citation type="submission" date="2021-07" db="EMBL/GenBank/DDBJ databases">
        <title>Comparative genomics of Bacteroides fragilis group isolates reveals species-dependent resistance mechanisms and validates clinical tools for resistance prediction.</title>
        <authorList>
            <person name="Wallace M.J."/>
            <person name="Jean S."/>
            <person name="Wallace M.A."/>
            <person name="Carey-Ann B.D."/>
            <person name="Dantas G."/>
        </authorList>
    </citation>
    <scope>NUCLEOTIDE SEQUENCE</scope>
    <source>
        <strain evidence="8">BJH_160</strain>
    </source>
</reference>
<evidence type="ECO:0000313" key="8">
    <source>
        <dbReference type="EMBL" id="MCE9238851.1"/>
    </source>
</evidence>
<organism evidence="4 17">
    <name type="scientific">Bacteroides thetaiotaomicron</name>
    <dbReference type="NCBI Taxonomy" id="818"/>
    <lineage>
        <taxon>Bacteria</taxon>
        <taxon>Pseudomonadati</taxon>
        <taxon>Bacteroidota</taxon>
        <taxon>Bacteroidia</taxon>
        <taxon>Bacteroidales</taxon>
        <taxon>Bacteroidaceae</taxon>
        <taxon>Bacteroides</taxon>
    </lineage>
</organism>
<dbReference type="Proteomes" id="UP000436825">
    <property type="component" value="Unassembled WGS sequence"/>
</dbReference>
<reference evidence="17 18" key="2">
    <citation type="journal article" date="2019" name="Nat. Med.">
        <title>A library of human gut bacterial isolates paired with longitudinal multiomics data enables mechanistic microbiome research.</title>
        <authorList>
            <person name="Poyet M."/>
            <person name="Groussin M."/>
            <person name="Gibbons S.M."/>
            <person name="Avila-Pacheco J."/>
            <person name="Jiang X."/>
            <person name="Kearney S.M."/>
            <person name="Perrotta A.R."/>
            <person name="Berdy B."/>
            <person name="Zhao S."/>
            <person name="Lieberman T.D."/>
            <person name="Swanson P.K."/>
            <person name="Smith M."/>
            <person name="Roesemann S."/>
            <person name="Alexander J.E."/>
            <person name="Rich S.A."/>
            <person name="Livny J."/>
            <person name="Vlamakis H."/>
            <person name="Clish C."/>
            <person name="Bullock K."/>
            <person name="Deik A."/>
            <person name="Scott J."/>
            <person name="Pierce K.A."/>
            <person name="Xavier R.J."/>
            <person name="Alm E.J."/>
        </authorList>
    </citation>
    <scope>NUCLEOTIDE SEQUENCE [LARGE SCALE GENOMIC DNA]</scope>
    <source>
        <strain evidence="5 21">BIOML-A156</strain>
        <strain evidence="4 17">BIOML-A160</strain>
        <strain evidence="6 18">BIOML-A162</strain>
        <strain evidence="3 20">BIOML-A165</strain>
        <strain evidence="2 19">BIOML-A188</strain>
    </source>
</reference>
<dbReference type="EMBL" id="QSJP01000028">
    <property type="protein sequence ID" value="RHD82021.1"/>
    <property type="molecule type" value="Genomic_DNA"/>
</dbReference>
<evidence type="ECO:0000313" key="2">
    <source>
        <dbReference type="EMBL" id="KAB4311148.1"/>
    </source>
</evidence>
<evidence type="ECO:0000313" key="18">
    <source>
        <dbReference type="Proteomes" id="UP000436858"/>
    </source>
</evidence>
<dbReference type="Proteomes" id="UP000488521">
    <property type="component" value="Unassembled WGS sequence"/>
</dbReference>
<name>A0A0P0FA02_BACT4</name>
<reference evidence="12 23" key="5">
    <citation type="submission" date="2021-06" db="EMBL/GenBank/DDBJ databases">
        <title>Interrogation of the integrated mobile genetic elements in gut-associated Bacteroides with a consensus prediction approach.</title>
        <authorList>
            <person name="Campbell D.E."/>
            <person name="Leigh J.R."/>
            <person name="Kim T."/>
            <person name="England W."/>
            <person name="Whitaker R.J."/>
            <person name="Degnan P.H."/>
        </authorList>
    </citation>
    <scope>NUCLEOTIDE SEQUENCE</scope>
    <source>
        <strain evidence="14">VPI-3443</strain>
        <strain evidence="13">VPI-BTDOT2</strain>
        <strain evidence="12 23">WAL8669</strain>
    </source>
</reference>